<dbReference type="InterPro" id="IPR036591">
    <property type="entry name" value="YggU-like_sf"/>
</dbReference>
<dbReference type="PANTHER" id="PTHR13420:SF7">
    <property type="entry name" value="UPF0235 PROTEIN C15ORF40"/>
    <property type="match status" value="1"/>
</dbReference>
<dbReference type="Gene3D" id="3.30.1200.10">
    <property type="entry name" value="YggU-like"/>
    <property type="match status" value="1"/>
</dbReference>
<dbReference type="NCBIfam" id="TIGR00251">
    <property type="entry name" value="DUF167 family protein"/>
    <property type="match status" value="1"/>
</dbReference>
<dbReference type="PANTHER" id="PTHR13420">
    <property type="entry name" value="UPF0235 PROTEIN C15ORF40"/>
    <property type="match status" value="1"/>
</dbReference>
<sequence length="78" mass="8052">MAPRSSRDAILGVHDGAMKVALTAPPVEGEANAALVALLAKKLGVAKRDVVLLRGETSRAKRVEVRGVAADAVRALVP</sequence>
<dbReference type="SMART" id="SM01152">
    <property type="entry name" value="DUF167"/>
    <property type="match status" value="1"/>
</dbReference>
<proteinExistence type="inferred from homology"/>
<reference evidence="3 4" key="1">
    <citation type="submission" date="2015-03" db="EMBL/GenBank/DDBJ databases">
        <title>Genome assembly of Sandaracinus amylolyticus DSM 53668.</title>
        <authorList>
            <person name="Sharma G."/>
            <person name="Subramanian S."/>
        </authorList>
    </citation>
    <scope>NUCLEOTIDE SEQUENCE [LARGE SCALE GENOMIC DNA]</scope>
    <source>
        <strain evidence="3 4">DSM 53668</strain>
    </source>
</reference>
<organism evidence="3 4">
    <name type="scientific">Sandaracinus amylolyticus</name>
    <dbReference type="NCBI Taxonomy" id="927083"/>
    <lineage>
        <taxon>Bacteria</taxon>
        <taxon>Pseudomonadati</taxon>
        <taxon>Myxococcota</taxon>
        <taxon>Polyangia</taxon>
        <taxon>Polyangiales</taxon>
        <taxon>Sandaracinaceae</taxon>
        <taxon>Sandaracinus</taxon>
    </lineage>
</organism>
<dbReference type="Pfam" id="PF02594">
    <property type="entry name" value="DUF167"/>
    <property type="match status" value="1"/>
</dbReference>
<evidence type="ECO:0000313" key="3">
    <source>
        <dbReference type="EMBL" id="AKF10171.1"/>
    </source>
</evidence>
<dbReference type="KEGG" id="samy:DB32_007320"/>
<accession>A0A0F6W8P6</accession>
<gene>
    <name evidence="3" type="ORF">DB32_007320</name>
</gene>
<protein>
    <recommendedName>
        <fullName evidence="2">UPF0235 protein DB32_007320</fullName>
    </recommendedName>
</protein>
<dbReference type="STRING" id="927083.DB32_007320"/>
<dbReference type="GO" id="GO:0005737">
    <property type="term" value="C:cytoplasm"/>
    <property type="evidence" value="ECO:0007669"/>
    <property type="project" value="TreeGrafter"/>
</dbReference>
<name>A0A0F6W8P6_9BACT</name>
<comment type="similarity">
    <text evidence="1 2">Belongs to the UPF0235 family.</text>
</comment>
<evidence type="ECO:0000256" key="1">
    <source>
        <dbReference type="ARBA" id="ARBA00010364"/>
    </source>
</evidence>
<evidence type="ECO:0000256" key="2">
    <source>
        <dbReference type="HAMAP-Rule" id="MF_00634"/>
    </source>
</evidence>
<dbReference type="SUPFAM" id="SSF69786">
    <property type="entry name" value="YggU-like"/>
    <property type="match status" value="1"/>
</dbReference>
<dbReference type="EMBL" id="CP011125">
    <property type="protein sequence ID" value="AKF10171.1"/>
    <property type="molecule type" value="Genomic_DNA"/>
</dbReference>
<evidence type="ECO:0000313" key="4">
    <source>
        <dbReference type="Proteomes" id="UP000034883"/>
    </source>
</evidence>
<dbReference type="Proteomes" id="UP000034883">
    <property type="component" value="Chromosome"/>
</dbReference>
<dbReference type="AlphaFoldDB" id="A0A0F6W8P6"/>
<keyword evidence="4" id="KW-1185">Reference proteome</keyword>
<dbReference type="HAMAP" id="MF_00634">
    <property type="entry name" value="UPF0235"/>
    <property type="match status" value="1"/>
</dbReference>
<dbReference type="InterPro" id="IPR003746">
    <property type="entry name" value="DUF167"/>
</dbReference>